<dbReference type="AlphaFoldDB" id="A0A9P5YXL3"/>
<evidence type="ECO:0000259" key="1">
    <source>
        <dbReference type="SMART" id="SM00829"/>
    </source>
</evidence>
<dbReference type="GO" id="GO:0016491">
    <property type="term" value="F:oxidoreductase activity"/>
    <property type="evidence" value="ECO:0007669"/>
    <property type="project" value="InterPro"/>
</dbReference>
<comment type="caution">
    <text evidence="2">The sequence shown here is derived from an EMBL/GenBank/DDBJ whole genome shotgun (WGS) entry which is preliminary data.</text>
</comment>
<dbReference type="OrthoDB" id="3509362at2759"/>
<reference evidence="2" key="1">
    <citation type="submission" date="2020-11" db="EMBL/GenBank/DDBJ databases">
        <authorList>
            <consortium name="DOE Joint Genome Institute"/>
            <person name="Ahrendt S."/>
            <person name="Riley R."/>
            <person name="Andreopoulos W."/>
            <person name="Labutti K."/>
            <person name="Pangilinan J."/>
            <person name="Ruiz-Duenas F.J."/>
            <person name="Barrasa J.M."/>
            <person name="Sanchez-Garcia M."/>
            <person name="Camarero S."/>
            <person name="Miyauchi S."/>
            <person name="Serrano A."/>
            <person name="Linde D."/>
            <person name="Babiker R."/>
            <person name="Drula E."/>
            <person name="Ayuso-Fernandez I."/>
            <person name="Pacheco R."/>
            <person name="Padilla G."/>
            <person name="Ferreira P."/>
            <person name="Barriuso J."/>
            <person name="Kellner H."/>
            <person name="Castanera R."/>
            <person name="Alfaro M."/>
            <person name="Ramirez L."/>
            <person name="Pisabarro A.G."/>
            <person name="Kuo A."/>
            <person name="Tritt A."/>
            <person name="Lipzen A."/>
            <person name="He G."/>
            <person name="Yan M."/>
            <person name="Ng V."/>
            <person name="Cullen D."/>
            <person name="Martin F."/>
            <person name="Rosso M.-N."/>
            <person name="Henrissat B."/>
            <person name="Hibbett D."/>
            <person name="Martinez A.T."/>
            <person name="Grigoriev I.V."/>
        </authorList>
    </citation>
    <scope>NUCLEOTIDE SEQUENCE</scope>
    <source>
        <strain evidence="2">CIRM-BRFM 674</strain>
    </source>
</reference>
<dbReference type="Proteomes" id="UP000807469">
    <property type="component" value="Unassembled WGS sequence"/>
</dbReference>
<dbReference type="InterPro" id="IPR020843">
    <property type="entry name" value="ER"/>
</dbReference>
<dbReference type="Pfam" id="PF13602">
    <property type="entry name" value="ADH_zinc_N_2"/>
    <property type="match status" value="1"/>
</dbReference>
<dbReference type="SUPFAM" id="SSF51735">
    <property type="entry name" value="NAD(P)-binding Rossmann-fold domains"/>
    <property type="match status" value="1"/>
</dbReference>
<dbReference type="Gene3D" id="3.90.180.10">
    <property type="entry name" value="Medium-chain alcohol dehydrogenases, catalytic domain"/>
    <property type="match status" value="1"/>
</dbReference>
<dbReference type="PANTHER" id="PTHR11695:SF294">
    <property type="entry name" value="RETICULON-4-INTERACTING PROTEIN 1, MITOCHONDRIAL"/>
    <property type="match status" value="1"/>
</dbReference>
<dbReference type="CDD" id="cd08267">
    <property type="entry name" value="MDR1"/>
    <property type="match status" value="1"/>
</dbReference>
<dbReference type="EMBL" id="MU155263">
    <property type="protein sequence ID" value="KAF9477349.1"/>
    <property type="molecule type" value="Genomic_DNA"/>
</dbReference>
<dbReference type="PANTHER" id="PTHR11695">
    <property type="entry name" value="ALCOHOL DEHYDROGENASE RELATED"/>
    <property type="match status" value="1"/>
</dbReference>
<organism evidence="2 3">
    <name type="scientific">Pholiota conissans</name>
    <dbReference type="NCBI Taxonomy" id="109636"/>
    <lineage>
        <taxon>Eukaryota</taxon>
        <taxon>Fungi</taxon>
        <taxon>Dikarya</taxon>
        <taxon>Basidiomycota</taxon>
        <taxon>Agaricomycotina</taxon>
        <taxon>Agaricomycetes</taxon>
        <taxon>Agaricomycetidae</taxon>
        <taxon>Agaricales</taxon>
        <taxon>Agaricineae</taxon>
        <taxon>Strophariaceae</taxon>
        <taxon>Pholiota</taxon>
    </lineage>
</organism>
<dbReference type="Pfam" id="PF08240">
    <property type="entry name" value="ADH_N"/>
    <property type="match status" value="1"/>
</dbReference>
<evidence type="ECO:0000313" key="3">
    <source>
        <dbReference type="Proteomes" id="UP000807469"/>
    </source>
</evidence>
<evidence type="ECO:0000313" key="2">
    <source>
        <dbReference type="EMBL" id="KAF9477349.1"/>
    </source>
</evidence>
<sequence length="354" mass="38286">METIPDTQTAWVVVQQGTPSKALSLETDWPVSKQLKSGEVLVKVQAAALNPAAWKLMLALPNFLDKRPHVAEFDLAGIIVDGNDTVFNKGDKVFGWIPGGVQRRSREGALSQYARVLASDLVERPTNTTPVEAAGITLVGLTAYQAIYHIAKVEADQIVFVNGGSSSLGAFAIQFAKAKGAKVVATASGRNEAFVRKMGADEFIDYTQVGNLAHYLCVNSPPTKYHVIFDAVGLVDPSLYTYSDAYLAPNGVFISSGPIPKSLSFSELWKLVKSIGAMIIPTWLGGIKRRYVLVLTKDRPEDLLEIANMIEAGTIKPVVDSTYSMQDALKAYDRILSGRAVGKVTVIVDYSCDS</sequence>
<dbReference type="SMART" id="SM00829">
    <property type="entry name" value="PKS_ER"/>
    <property type="match status" value="1"/>
</dbReference>
<dbReference type="SUPFAM" id="SSF50129">
    <property type="entry name" value="GroES-like"/>
    <property type="match status" value="1"/>
</dbReference>
<dbReference type="InterPro" id="IPR011032">
    <property type="entry name" value="GroES-like_sf"/>
</dbReference>
<accession>A0A9P5YXL3</accession>
<dbReference type="GO" id="GO:0005739">
    <property type="term" value="C:mitochondrion"/>
    <property type="evidence" value="ECO:0007669"/>
    <property type="project" value="TreeGrafter"/>
</dbReference>
<proteinExistence type="predicted"/>
<keyword evidence="3" id="KW-1185">Reference proteome</keyword>
<gene>
    <name evidence="2" type="ORF">BDN70DRAFT_881248</name>
</gene>
<dbReference type="InterPro" id="IPR050700">
    <property type="entry name" value="YIM1/Zinc_Alcohol_DH_Fams"/>
</dbReference>
<feature type="domain" description="Enoyl reductase (ER)" evidence="1">
    <location>
        <begin position="17"/>
        <end position="346"/>
    </location>
</feature>
<name>A0A9P5YXL3_9AGAR</name>
<protein>
    <submittedName>
        <fullName evidence="2">NAD(P)-binding protein</fullName>
    </submittedName>
</protein>
<dbReference type="InterPro" id="IPR036291">
    <property type="entry name" value="NAD(P)-bd_dom_sf"/>
</dbReference>
<dbReference type="Gene3D" id="3.40.50.720">
    <property type="entry name" value="NAD(P)-binding Rossmann-like Domain"/>
    <property type="match status" value="1"/>
</dbReference>
<dbReference type="InterPro" id="IPR013154">
    <property type="entry name" value="ADH-like_N"/>
</dbReference>